<dbReference type="OrthoDB" id="10250282at2759"/>
<feature type="domain" description="CN hydrolase" evidence="7">
    <location>
        <begin position="1"/>
        <end position="190"/>
    </location>
</feature>
<proteinExistence type="inferred from homology"/>
<evidence type="ECO:0000256" key="6">
    <source>
        <dbReference type="ARBA" id="ARBA00043697"/>
    </source>
</evidence>
<dbReference type="RefSeq" id="XP_010768560.1">
    <property type="nucleotide sequence ID" value="XM_010770258.1"/>
</dbReference>
<evidence type="ECO:0000256" key="2">
    <source>
        <dbReference type="ARBA" id="ARBA00022801"/>
    </source>
</evidence>
<dbReference type="KEGG" id="ncc:104944686"/>
<dbReference type="PANTHER" id="PTHR10609:SF14">
    <property type="entry name" value="BIOTINIDASE"/>
    <property type="match status" value="1"/>
</dbReference>
<protein>
    <recommendedName>
        <fullName evidence="5">Biotinidase</fullName>
        <ecNumber evidence="4">3.5.1.12</ecNumber>
    </recommendedName>
</protein>
<comment type="similarity">
    <text evidence="1">Belongs to the carbon-nitrogen hydrolase superfamily. BTD/VNN family.</text>
</comment>
<dbReference type="PANTHER" id="PTHR10609">
    <property type="entry name" value="BIOTINIDASE-RELATED"/>
    <property type="match status" value="1"/>
</dbReference>
<dbReference type="SUPFAM" id="SSF56317">
    <property type="entry name" value="Carbon-nitrogen hydrolase"/>
    <property type="match status" value="1"/>
</dbReference>
<dbReference type="GO" id="GO:0047708">
    <property type="term" value="F:biotinidase activity"/>
    <property type="evidence" value="ECO:0007669"/>
    <property type="project" value="UniProtKB-EC"/>
</dbReference>
<dbReference type="InterPro" id="IPR043957">
    <property type="entry name" value="Vanin_C"/>
</dbReference>
<dbReference type="Pfam" id="PF00795">
    <property type="entry name" value="CN_hydrolase"/>
    <property type="match status" value="1"/>
</dbReference>
<dbReference type="Proteomes" id="UP000504611">
    <property type="component" value="Unplaced"/>
</dbReference>
<dbReference type="InterPro" id="IPR003010">
    <property type="entry name" value="C-N_Hydrolase"/>
</dbReference>
<dbReference type="InterPro" id="IPR036526">
    <property type="entry name" value="C-N_Hydrolase_sf"/>
</dbReference>
<dbReference type="GeneID" id="104944686"/>
<keyword evidence="8" id="KW-1185">Reference proteome</keyword>
<dbReference type="EC" id="3.5.1.12" evidence="4"/>
<comment type="catalytic activity">
    <reaction evidence="6">
        <text>biocytin + H2O = biotin + L-lysine</text>
        <dbReference type="Rhea" id="RHEA:77171"/>
        <dbReference type="ChEBI" id="CHEBI:15377"/>
        <dbReference type="ChEBI" id="CHEBI:32551"/>
        <dbReference type="ChEBI" id="CHEBI:57586"/>
        <dbReference type="ChEBI" id="CHEBI:195545"/>
        <dbReference type="EC" id="3.5.1.12"/>
    </reaction>
</comment>
<evidence type="ECO:0000256" key="5">
    <source>
        <dbReference type="ARBA" id="ARBA00039680"/>
    </source>
</evidence>
<dbReference type="Pfam" id="PF19018">
    <property type="entry name" value="Vanin_C"/>
    <property type="match status" value="1"/>
</dbReference>
<evidence type="ECO:0000256" key="4">
    <source>
        <dbReference type="ARBA" id="ARBA00039012"/>
    </source>
</evidence>
<reference evidence="9" key="1">
    <citation type="submission" date="2025-08" db="UniProtKB">
        <authorList>
            <consortium name="RefSeq"/>
        </authorList>
    </citation>
    <scope>IDENTIFICATION</scope>
    <source>
        <tissue evidence="9">Muscle</tissue>
    </source>
</reference>
<dbReference type="AlphaFoldDB" id="A0A6I9N3G1"/>
<organism evidence="8 9">
    <name type="scientific">Notothenia coriiceps</name>
    <name type="common">black rockcod</name>
    <dbReference type="NCBI Taxonomy" id="8208"/>
    <lineage>
        <taxon>Eukaryota</taxon>
        <taxon>Metazoa</taxon>
        <taxon>Chordata</taxon>
        <taxon>Craniata</taxon>
        <taxon>Vertebrata</taxon>
        <taxon>Euteleostomi</taxon>
        <taxon>Actinopterygii</taxon>
        <taxon>Neopterygii</taxon>
        <taxon>Teleostei</taxon>
        <taxon>Neoteleostei</taxon>
        <taxon>Acanthomorphata</taxon>
        <taxon>Eupercaria</taxon>
        <taxon>Perciformes</taxon>
        <taxon>Notothenioidei</taxon>
        <taxon>Nototheniidae</taxon>
        <taxon>Notothenia</taxon>
    </lineage>
</organism>
<evidence type="ECO:0000256" key="3">
    <source>
        <dbReference type="ARBA" id="ARBA00037073"/>
    </source>
</evidence>
<comment type="function">
    <text evidence="3">Catalytic release of biotin from biocytin, the product of biotin-dependent carboxylases degradation.</text>
</comment>
<evidence type="ECO:0000313" key="9">
    <source>
        <dbReference type="RefSeq" id="XP_010768560.1"/>
    </source>
</evidence>
<evidence type="ECO:0000259" key="7">
    <source>
        <dbReference type="PROSITE" id="PS50263"/>
    </source>
</evidence>
<dbReference type="Gene3D" id="3.60.110.10">
    <property type="entry name" value="Carbon-nitrogen hydrolase"/>
    <property type="match status" value="1"/>
</dbReference>
<sequence>MARRYNLYLVANMADLQPCPLKTDPSSFCPPDGHWQFNTNVVFSSDGLLVARYHKQNLYFEESFDKPPQPEIITFDTPFAGRFGLITCFDILFYKPTIELVEKGVHQLIYPTGWLNSLPLLDSVQFQSAFSLGAKVTLLAANLRKENVPLTHGYKTMTGSGIYTPYSATYHHAQKGDPEEGMLLVARVPVLDPLWAGQSVDTEEGLVGGESTSSTLKESERSPVMFIRNLVLLHLLHSSTTMKGIVVYAPRGQLVHLPPVVGLVVVADETHHGCVNRKLDEVVGAVDWGLAVRKSSKLQRKGLRPRWERAGWRAEEIASSVDCFARYPIETDPGREGGSYLLHDEPLKSLKQESDDFFGTGMMVVTLKHEGTTAWLREMLKMSVRISVSSAAQSFEPGMLSAPETFNSSVTYDPLTFVPLRETEGEVKVCNDKFCCNLQYRQIQQGDSKELYALGAFAGKHHGIYFIQVCALLRCAGLDPSSCGQKVQEAESKFDFVLEGRFGSRYVYPSVLASKFVLERPKQLETAPDGTVTMTHSNMTGGLVTACLYGRMYHLDNE</sequence>
<name>A0A6I9N3G1_9TELE</name>
<evidence type="ECO:0000256" key="1">
    <source>
        <dbReference type="ARBA" id="ARBA00008225"/>
    </source>
</evidence>
<dbReference type="PROSITE" id="PS50263">
    <property type="entry name" value="CN_HYDROLASE"/>
    <property type="match status" value="1"/>
</dbReference>
<evidence type="ECO:0000313" key="8">
    <source>
        <dbReference type="Proteomes" id="UP000504611"/>
    </source>
</evidence>
<accession>A0A6I9N3G1</accession>
<gene>
    <name evidence="9" type="primary">LOC104944686</name>
</gene>
<dbReference type="InterPro" id="IPR040154">
    <property type="entry name" value="Biotinidase/VNN"/>
</dbReference>
<keyword evidence="2" id="KW-0378">Hydrolase</keyword>